<dbReference type="SUPFAM" id="SSF48371">
    <property type="entry name" value="ARM repeat"/>
    <property type="match status" value="1"/>
</dbReference>
<dbReference type="GO" id="GO:0016020">
    <property type="term" value="C:membrane"/>
    <property type="evidence" value="ECO:0007669"/>
    <property type="project" value="TreeGrafter"/>
</dbReference>
<dbReference type="InterPro" id="IPR014782">
    <property type="entry name" value="Peptidase_M1_dom"/>
</dbReference>
<dbReference type="SUPFAM" id="SSF63737">
    <property type="entry name" value="Leukotriene A4 hydrolase N-terminal domain"/>
    <property type="match status" value="1"/>
</dbReference>
<evidence type="ECO:0000256" key="6">
    <source>
        <dbReference type="ARBA" id="ARBA00022438"/>
    </source>
</evidence>
<comment type="similarity">
    <text evidence="3">Belongs to the peptidase M1 family.</text>
</comment>
<keyword evidence="16" id="KW-1185">Reference proteome</keyword>
<organism evidence="15 16">
    <name type="scientific">Lutibacter agarilyticus</name>
    <dbReference type="NCBI Taxonomy" id="1109740"/>
    <lineage>
        <taxon>Bacteria</taxon>
        <taxon>Pseudomonadati</taxon>
        <taxon>Bacteroidota</taxon>
        <taxon>Flavobacteriia</taxon>
        <taxon>Flavobacteriales</taxon>
        <taxon>Flavobacteriaceae</taxon>
        <taxon>Lutibacter</taxon>
    </lineage>
</organism>
<dbReference type="InterPro" id="IPR001930">
    <property type="entry name" value="Peptidase_M1"/>
</dbReference>
<dbReference type="GO" id="GO:0016285">
    <property type="term" value="F:alanyl aminopeptidase activity"/>
    <property type="evidence" value="ECO:0007669"/>
    <property type="project" value="UniProtKB-EC"/>
</dbReference>
<evidence type="ECO:0000256" key="10">
    <source>
        <dbReference type="ARBA" id="ARBA00022833"/>
    </source>
</evidence>
<dbReference type="Pfam" id="PF17900">
    <property type="entry name" value="Peptidase_M1_N"/>
    <property type="match status" value="1"/>
</dbReference>
<feature type="chain" id="PRO_5012918280" description="Aminopeptidase N" evidence="12">
    <location>
        <begin position="19"/>
        <end position="814"/>
    </location>
</feature>
<feature type="domain" description="Peptidase M1 membrane alanine aminopeptidase" evidence="13">
    <location>
        <begin position="258"/>
        <end position="463"/>
    </location>
</feature>
<dbReference type="GO" id="GO:0006508">
    <property type="term" value="P:proteolysis"/>
    <property type="evidence" value="ECO:0007669"/>
    <property type="project" value="UniProtKB-KW"/>
</dbReference>
<accession>A0A238VIT9</accession>
<evidence type="ECO:0000256" key="8">
    <source>
        <dbReference type="ARBA" id="ARBA00022723"/>
    </source>
</evidence>
<dbReference type="EMBL" id="FZNT01000001">
    <property type="protein sequence ID" value="SNR34136.1"/>
    <property type="molecule type" value="Genomic_DNA"/>
</dbReference>
<dbReference type="InterPro" id="IPR016024">
    <property type="entry name" value="ARM-type_fold"/>
</dbReference>
<dbReference type="GO" id="GO:0070006">
    <property type="term" value="F:metalloaminopeptidase activity"/>
    <property type="evidence" value="ECO:0007669"/>
    <property type="project" value="TreeGrafter"/>
</dbReference>
<keyword evidence="9" id="KW-0378">Hydrolase</keyword>
<dbReference type="AlphaFoldDB" id="A0A238VIT9"/>
<sequence length="814" mass="94348">MQKLFLTLLLFTSIVVSAQDKTYQPEKEKINNLIHTKLKVDFNFQESQLNGEAWITLTPHFYPTNKVVLDAKSFEIKEVKINKNKTNYSYENNLLTIDLDKIYNKNEAYTVYVKYIAKPEEVKQKGSAAINDAKGLYFINPLGEDPTKPTQIWTQGETESNSCWFPTIDAPNQKTTQEIYITVPDKFLTLSNGLLINQTKHKNNTRTDYWKMDKKHAPYLVFIGVGEFSVVKDSWNNLAVDYYVESDYENVAQEIFGHTPEMMTFFSELTDISYPWDKYSQIVVRDYVSGAMENTTAVVHGEDAQQKKGQLIDHNVWEGTIAHELFHHWFGDLVTTESWANLTVNESFATYSVYLWYEYKYGKDEAAAHLSEDIEVYLQSQSEDKDLVRFYYEDKEHMFDPVSYHKGSAILHMLRDYLGDDAFFASFNHYLTKHKFGTAEAHDLRLAFEEVSGKDLNWFFNQWYFGNGHIRLNATYDYNIINSTVTVNLNQLGKTFKFPLSIDIYNEKGVERHDVWIDKKQNSFTFPFTKKNQPKLINIDAKHNLLAEITDKKTLEQYMFQFNNAPHYLDRKIALEAIVKEQQTSKEAYNTVIKAFNDPFYKIRLLALENVDLFQKHTKKDAIEKIEQIANNDKKTLVQAEAINVLGKLIDPIYKPVFIKGMKSESFSVIGKSLVSLYQIDKQLALENLEAIDEAIKSQIPDAITNIYINEKDKTKLPFIAKHVLKGMFLSQNPRTQQLYSEAFKWIAESDSKEAIQNITDDFVILGKQYKKYNFDKMAVNMLNQLVAAQQNSTNNNKKDLMVILKTGIAELIE</sequence>
<keyword evidence="6 15" id="KW-0031">Aminopeptidase</keyword>
<keyword evidence="12" id="KW-0732">Signal</keyword>
<dbReference type="PRINTS" id="PR00756">
    <property type="entry name" value="ALADIPTASE"/>
</dbReference>
<evidence type="ECO:0000256" key="7">
    <source>
        <dbReference type="ARBA" id="ARBA00022670"/>
    </source>
</evidence>
<dbReference type="EC" id="3.4.11.2" evidence="4"/>
<keyword evidence="10" id="KW-0862">Zinc</keyword>
<evidence type="ECO:0000313" key="16">
    <source>
        <dbReference type="Proteomes" id="UP000198384"/>
    </source>
</evidence>
<dbReference type="OrthoDB" id="100605at2"/>
<dbReference type="GO" id="GO:0042277">
    <property type="term" value="F:peptide binding"/>
    <property type="evidence" value="ECO:0007669"/>
    <property type="project" value="TreeGrafter"/>
</dbReference>
<proteinExistence type="inferred from homology"/>
<dbReference type="CDD" id="cd09603">
    <property type="entry name" value="M1_APN_like"/>
    <property type="match status" value="1"/>
</dbReference>
<dbReference type="Gene3D" id="1.25.10.10">
    <property type="entry name" value="Leucine-rich Repeat Variant"/>
    <property type="match status" value="1"/>
</dbReference>
<dbReference type="PANTHER" id="PTHR11533:SF174">
    <property type="entry name" value="PUROMYCIN-SENSITIVE AMINOPEPTIDASE-RELATED"/>
    <property type="match status" value="1"/>
</dbReference>
<evidence type="ECO:0000313" key="15">
    <source>
        <dbReference type="EMBL" id="SNR34136.1"/>
    </source>
</evidence>
<keyword evidence="7" id="KW-0645">Protease</keyword>
<dbReference type="InterPro" id="IPR045357">
    <property type="entry name" value="Aminopeptidase_N-like_N"/>
</dbReference>
<gene>
    <name evidence="15" type="ORF">SAMN06265371_101490</name>
</gene>
<evidence type="ECO:0000256" key="4">
    <source>
        <dbReference type="ARBA" id="ARBA00012564"/>
    </source>
</evidence>
<comment type="catalytic activity">
    <reaction evidence="1">
        <text>Release of an N-terminal amino acid, Xaa-|-Yaa- from a peptide, amide or arylamide. Xaa is preferably Ala, but may be most amino acids including Pro (slow action). When a terminal hydrophobic residue is followed by a prolyl residue, the two may be released as an intact Xaa-Pro dipeptide.</text>
        <dbReference type="EC" id="3.4.11.2"/>
    </reaction>
</comment>
<dbReference type="GO" id="GO:0005615">
    <property type="term" value="C:extracellular space"/>
    <property type="evidence" value="ECO:0007669"/>
    <property type="project" value="TreeGrafter"/>
</dbReference>
<evidence type="ECO:0000256" key="1">
    <source>
        <dbReference type="ARBA" id="ARBA00000098"/>
    </source>
</evidence>
<evidence type="ECO:0000256" key="5">
    <source>
        <dbReference type="ARBA" id="ARBA00015611"/>
    </source>
</evidence>
<comment type="cofactor">
    <cofactor evidence="2">
        <name>Zn(2+)</name>
        <dbReference type="ChEBI" id="CHEBI:29105"/>
    </cofactor>
</comment>
<evidence type="ECO:0000256" key="2">
    <source>
        <dbReference type="ARBA" id="ARBA00001947"/>
    </source>
</evidence>
<name>A0A238VIT9_9FLAO</name>
<feature type="signal peptide" evidence="12">
    <location>
        <begin position="1"/>
        <end position="18"/>
    </location>
</feature>
<evidence type="ECO:0000256" key="12">
    <source>
        <dbReference type="SAM" id="SignalP"/>
    </source>
</evidence>
<dbReference type="InterPro" id="IPR027268">
    <property type="entry name" value="Peptidase_M4/M1_CTD_sf"/>
</dbReference>
<keyword evidence="11" id="KW-0482">Metalloprotease</keyword>
<dbReference type="GO" id="GO:0043171">
    <property type="term" value="P:peptide catabolic process"/>
    <property type="evidence" value="ECO:0007669"/>
    <property type="project" value="TreeGrafter"/>
</dbReference>
<dbReference type="RefSeq" id="WP_089380131.1">
    <property type="nucleotide sequence ID" value="NZ_FZNT01000001.1"/>
</dbReference>
<dbReference type="InterPro" id="IPR042097">
    <property type="entry name" value="Aminopeptidase_N-like_N_sf"/>
</dbReference>
<dbReference type="GO" id="GO:0005737">
    <property type="term" value="C:cytoplasm"/>
    <property type="evidence" value="ECO:0007669"/>
    <property type="project" value="TreeGrafter"/>
</dbReference>
<dbReference type="Gene3D" id="2.60.40.1730">
    <property type="entry name" value="tricorn interacting facor f3 domain"/>
    <property type="match status" value="1"/>
</dbReference>
<evidence type="ECO:0000256" key="11">
    <source>
        <dbReference type="ARBA" id="ARBA00023049"/>
    </source>
</evidence>
<dbReference type="PANTHER" id="PTHR11533">
    <property type="entry name" value="PROTEASE M1 ZINC METALLOPROTEASE"/>
    <property type="match status" value="1"/>
</dbReference>
<dbReference type="GO" id="GO:0008270">
    <property type="term" value="F:zinc ion binding"/>
    <property type="evidence" value="ECO:0007669"/>
    <property type="project" value="InterPro"/>
</dbReference>
<dbReference type="Pfam" id="PF01433">
    <property type="entry name" value="Peptidase_M1"/>
    <property type="match status" value="1"/>
</dbReference>
<dbReference type="InterPro" id="IPR011989">
    <property type="entry name" value="ARM-like"/>
</dbReference>
<dbReference type="Gene3D" id="1.10.390.10">
    <property type="entry name" value="Neutral Protease Domain 2"/>
    <property type="match status" value="1"/>
</dbReference>
<dbReference type="SUPFAM" id="SSF55486">
    <property type="entry name" value="Metalloproteases ('zincins'), catalytic domain"/>
    <property type="match status" value="1"/>
</dbReference>
<feature type="domain" description="Aminopeptidase N-like N-terminal" evidence="14">
    <location>
        <begin position="35"/>
        <end position="220"/>
    </location>
</feature>
<reference evidence="15 16" key="1">
    <citation type="submission" date="2017-06" db="EMBL/GenBank/DDBJ databases">
        <authorList>
            <person name="Kim H.J."/>
            <person name="Triplett B.A."/>
        </authorList>
    </citation>
    <scope>NUCLEOTIDE SEQUENCE [LARGE SCALE GENOMIC DNA]</scope>
    <source>
        <strain evidence="15 16">DSM 29150</strain>
    </source>
</reference>
<evidence type="ECO:0000259" key="14">
    <source>
        <dbReference type="Pfam" id="PF17900"/>
    </source>
</evidence>
<dbReference type="InterPro" id="IPR050344">
    <property type="entry name" value="Peptidase_M1_aminopeptidases"/>
</dbReference>
<protein>
    <recommendedName>
        <fullName evidence="5">Aminopeptidase N</fullName>
        <ecNumber evidence="4">3.4.11.2</ecNumber>
    </recommendedName>
</protein>
<evidence type="ECO:0000256" key="3">
    <source>
        <dbReference type="ARBA" id="ARBA00010136"/>
    </source>
</evidence>
<keyword evidence="8" id="KW-0479">Metal-binding</keyword>
<evidence type="ECO:0000256" key="9">
    <source>
        <dbReference type="ARBA" id="ARBA00022801"/>
    </source>
</evidence>
<evidence type="ECO:0000259" key="13">
    <source>
        <dbReference type="Pfam" id="PF01433"/>
    </source>
</evidence>
<dbReference type="Proteomes" id="UP000198384">
    <property type="component" value="Unassembled WGS sequence"/>
</dbReference>